<dbReference type="EMBL" id="CENE01000021">
    <property type="protein sequence ID" value="CEQ42149.1"/>
    <property type="molecule type" value="Genomic_DNA"/>
</dbReference>
<reference evidence="3" key="1">
    <citation type="submission" date="2015-02" db="EMBL/GenBank/DDBJ databases">
        <authorList>
            <person name="Gon?alves P."/>
        </authorList>
    </citation>
    <scope>NUCLEOTIDE SEQUENCE [LARGE SCALE GENOMIC DNA]</scope>
</reference>
<dbReference type="AlphaFoldDB" id="A0A0D6EQD2"/>
<sequence length="112" mass="12379">MSLAESLALQRRAVARDREAAERRAQQMEVDAQRPDKVGGLLRGALGRDPALGGFMFQTDSDEELDEDAIDDWLNEGKTGANGELNEEENETLNPLRTAYMEGWNRAAAEEG</sequence>
<gene>
    <name evidence="2" type="primary">SPOSA6832_03934</name>
</gene>
<dbReference type="Proteomes" id="UP000243876">
    <property type="component" value="Unassembled WGS sequence"/>
</dbReference>
<feature type="region of interest" description="Disordered" evidence="1">
    <location>
        <begin position="18"/>
        <end position="43"/>
    </location>
</feature>
<protein>
    <submittedName>
        <fullName evidence="2">SPOSA6832_03934-mRNA-1:cds</fullName>
    </submittedName>
</protein>
<feature type="non-terminal residue" evidence="2">
    <location>
        <position position="1"/>
    </location>
</feature>
<organism evidence="2 3">
    <name type="scientific">Sporidiobolus salmonicolor</name>
    <name type="common">Yeast-like fungus</name>
    <name type="synonym">Sporobolomyces salmonicolor</name>
    <dbReference type="NCBI Taxonomy" id="5005"/>
    <lineage>
        <taxon>Eukaryota</taxon>
        <taxon>Fungi</taxon>
        <taxon>Dikarya</taxon>
        <taxon>Basidiomycota</taxon>
        <taxon>Pucciniomycotina</taxon>
        <taxon>Microbotryomycetes</taxon>
        <taxon>Sporidiobolales</taxon>
        <taxon>Sporidiobolaceae</taxon>
        <taxon>Sporobolomyces</taxon>
    </lineage>
</organism>
<evidence type="ECO:0000256" key="1">
    <source>
        <dbReference type="SAM" id="MobiDB-lite"/>
    </source>
</evidence>
<feature type="compositionally biased region" description="Basic and acidic residues" evidence="1">
    <location>
        <begin position="18"/>
        <end position="37"/>
    </location>
</feature>
<evidence type="ECO:0000313" key="3">
    <source>
        <dbReference type="Proteomes" id="UP000243876"/>
    </source>
</evidence>
<keyword evidence="3" id="KW-1185">Reference proteome</keyword>
<evidence type="ECO:0000313" key="2">
    <source>
        <dbReference type="EMBL" id="CEQ42149.1"/>
    </source>
</evidence>
<accession>A0A0D6EQD2</accession>
<proteinExistence type="predicted"/>
<dbReference type="OrthoDB" id="2526820at2759"/>
<name>A0A0D6EQD2_SPOSA</name>